<reference evidence="2 3" key="2">
    <citation type="journal article" date="2019" name="G3 (Bethesda)">
        <title>Hybrid Assembly of the Genome of the Entomopathogenic Nematode Steinernema carpocapsae Identifies the X-Chromosome.</title>
        <authorList>
            <person name="Serra L."/>
            <person name="Macchietto M."/>
            <person name="Macias-Munoz A."/>
            <person name="McGill C.J."/>
            <person name="Rodriguez I.M."/>
            <person name="Rodriguez B."/>
            <person name="Murad R."/>
            <person name="Mortazavi A."/>
        </authorList>
    </citation>
    <scope>NUCLEOTIDE SEQUENCE [LARGE SCALE GENOMIC DNA]</scope>
    <source>
        <strain evidence="2 3">ALL</strain>
    </source>
</reference>
<sequence length="67" mass="7437">MMTAAFVLTFLLLICFCCASPLEDVSVLGSRQTVEREPNMSPFLEAWRCSGLNGLFMDCADDNTLQI</sequence>
<evidence type="ECO:0000256" key="1">
    <source>
        <dbReference type="SAM" id="SignalP"/>
    </source>
</evidence>
<accession>A0A4V6I6X1</accession>
<evidence type="ECO:0008006" key="4">
    <source>
        <dbReference type="Google" id="ProtNLM"/>
    </source>
</evidence>
<keyword evidence="1" id="KW-0732">Signal</keyword>
<dbReference type="EMBL" id="AZBU02000001">
    <property type="protein sequence ID" value="TMS32423.1"/>
    <property type="molecule type" value="Genomic_DNA"/>
</dbReference>
<name>A0A4V6I6X1_STECR</name>
<proteinExistence type="predicted"/>
<evidence type="ECO:0000313" key="3">
    <source>
        <dbReference type="Proteomes" id="UP000298663"/>
    </source>
</evidence>
<gene>
    <name evidence="2" type="ORF">L596_000260</name>
</gene>
<feature type="signal peptide" evidence="1">
    <location>
        <begin position="1"/>
        <end position="19"/>
    </location>
</feature>
<comment type="caution">
    <text evidence="2">The sequence shown here is derived from an EMBL/GenBank/DDBJ whole genome shotgun (WGS) entry which is preliminary data.</text>
</comment>
<dbReference type="EMBL" id="CM016762">
    <property type="protein sequence ID" value="TMS32423.1"/>
    <property type="molecule type" value="Genomic_DNA"/>
</dbReference>
<feature type="chain" id="PRO_5020231207" description="SRCR domain-containing protein" evidence="1">
    <location>
        <begin position="20"/>
        <end position="67"/>
    </location>
</feature>
<dbReference type="AlphaFoldDB" id="A0A4V6I6X1"/>
<protein>
    <recommendedName>
        <fullName evidence="4">SRCR domain-containing protein</fullName>
    </recommendedName>
</protein>
<keyword evidence="3" id="KW-1185">Reference proteome</keyword>
<reference evidence="2 3" key="1">
    <citation type="journal article" date="2015" name="Genome Biol.">
        <title>Comparative genomics of Steinernema reveals deeply conserved gene regulatory networks.</title>
        <authorList>
            <person name="Dillman A.R."/>
            <person name="Macchietto M."/>
            <person name="Porter C.F."/>
            <person name="Rogers A."/>
            <person name="Williams B."/>
            <person name="Antoshechkin I."/>
            <person name="Lee M.M."/>
            <person name="Goodwin Z."/>
            <person name="Lu X."/>
            <person name="Lewis E.E."/>
            <person name="Goodrich-Blair H."/>
            <person name="Stock S.P."/>
            <person name="Adams B.J."/>
            <person name="Sternberg P.W."/>
            <person name="Mortazavi A."/>
        </authorList>
    </citation>
    <scope>NUCLEOTIDE SEQUENCE [LARGE SCALE GENOMIC DNA]</scope>
    <source>
        <strain evidence="2 3">ALL</strain>
    </source>
</reference>
<dbReference type="Proteomes" id="UP000298663">
    <property type="component" value="Chromosome X"/>
</dbReference>
<evidence type="ECO:0000313" key="2">
    <source>
        <dbReference type="EMBL" id="TMS32423.1"/>
    </source>
</evidence>
<organism evidence="2 3">
    <name type="scientific">Steinernema carpocapsae</name>
    <name type="common">Entomopathogenic nematode</name>
    <dbReference type="NCBI Taxonomy" id="34508"/>
    <lineage>
        <taxon>Eukaryota</taxon>
        <taxon>Metazoa</taxon>
        <taxon>Ecdysozoa</taxon>
        <taxon>Nematoda</taxon>
        <taxon>Chromadorea</taxon>
        <taxon>Rhabditida</taxon>
        <taxon>Tylenchina</taxon>
        <taxon>Panagrolaimomorpha</taxon>
        <taxon>Strongyloidoidea</taxon>
        <taxon>Steinernematidae</taxon>
        <taxon>Steinernema</taxon>
    </lineage>
</organism>